<feature type="region of interest" description="Disordered" evidence="2">
    <location>
        <begin position="157"/>
        <end position="188"/>
    </location>
</feature>
<evidence type="ECO:0000256" key="1">
    <source>
        <dbReference type="SAM" id="Coils"/>
    </source>
</evidence>
<sequence>MDLKELLGEDLYNQVMAKAGDKHKIAVVSDGNYFPKEKWNEVNEAKKKAEADLKDRDKQLEDLKKSAGDNEELKKQIDALQNDNKAAKDKYEAELRDLKINTALKLALAGEVHDADLVAGLIDKAKIKVKDDGAIESGLDDQVKALRESKAFLFVEKTDDKQPRFKGSKPPEGGGSKPNGKVNPWKKETWNLTEQGRIYRDDPELAAQLKAAAK</sequence>
<evidence type="ECO:0000313" key="4">
    <source>
        <dbReference type="Proteomes" id="UP001597262"/>
    </source>
</evidence>
<dbReference type="RefSeq" id="WP_379321642.1">
    <property type="nucleotide sequence ID" value="NZ_JBHTLM010000026.1"/>
</dbReference>
<organism evidence="3 4">
    <name type="scientific">Paenibacillus puldeungensis</name>
    <dbReference type="NCBI Taxonomy" id="696536"/>
    <lineage>
        <taxon>Bacteria</taxon>
        <taxon>Bacillati</taxon>
        <taxon>Bacillota</taxon>
        <taxon>Bacilli</taxon>
        <taxon>Bacillales</taxon>
        <taxon>Paenibacillaceae</taxon>
        <taxon>Paenibacillus</taxon>
    </lineage>
</organism>
<keyword evidence="1" id="KW-0175">Coiled coil</keyword>
<keyword evidence="4" id="KW-1185">Reference proteome</keyword>
<evidence type="ECO:0000313" key="3">
    <source>
        <dbReference type="EMBL" id="MFD1179216.1"/>
    </source>
</evidence>
<dbReference type="Proteomes" id="UP001597262">
    <property type="component" value="Unassembled WGS sequence"/>
</dbReference>
<dbReference type="EMBL" id="JBHTLM010000026">
    <property type="protein sequence ID" value="MFD1179216.1"/>
    <property type="molecule type" value="Genomic_DNA"/>
</dbReference>
<comment type="caution">
    <text evidence="3">The sequence shown here is derived from an EMBL/GenBank/DDBJ whole genome shotgun (WGS) entry which is preliminary data.</text>
</comment>
<dbReference type="Pfam" id="PF06810">
    <property type="entry name" value="Phage_scaffold"/>
    <property type="match status" value="1"/>
</dbReference>
<reference evidence="4" key="1">
    <citation type="journal article" date="2019" name="Int. J. Syst. Evol. Microbiol.">
        <title>The Global Catalogue of Microorganisms (GCM) 10K type strain sequencing project: providing services to taxonomists for standard genome sequencing and annotation.</title>
        <authorList>
            <consortium name="The Broad Institute Genomics Platform"/>
            <consortium name="The Broad Institute Genome Sequencing Center for Infectious Disease"/>
            <person name="Wu L."/>
            <person name="Ma J."/>
        </authorList>
    </citation>
    <scope>NUCLEOTIDE SEQUENCE [LARGE SCALE GENOMIC DNA]</scope>
    <source>
        <strain evidence="4">CCUG 59189</strain>
    </source>
</reference>
<evidence type="ECO:0000256" key="2">
    <source>
        <dbReference type="SAM" id="MobiDB-lite"/>
    </source>
</evidence>
<gene>
    <name evidence="3" type="ORF">ACFQ3W_23385</name>
</gene>
<name>A0ABW3S5B2_9BACL</name>
<proteinExistence type="predicted"/>
<protein>
    <submittedName>
        <fullName evidence="3">Phage scaffolding protein</fullName>
    </submittedName>
</protein>
<feature type="coiled-coil region" evidence="1">
    <location>
        <begin position="46"/>
        <end position="101"/>
    </location>
</feature>
<dbReference type="InterPro" id="IPR009636">
    <property type="entry name" value="SCAF"/>
</dbReference>
<accession>A0ABW3S5B2</accession>